<dbReference type="InterPro" id="IPR021370">
    <property type="entry name" value="DUF2987"/>
</dbReference>
<protein>
    <recommendedName>
        <fullName evidence="4">DUF2987 domain-containing protein</fullName>
    </recommendedName>
</protein>
<gene>
    <name evidence="2" type="ORF">SAMN02745724_03193</name>
</gene>
<sequence>MNKQFFILVCSSVLVFSSFLSSAKEFVVAYDGFYDRMKVVNKGEYNRAKVGFYLKELKSGKSCILSHGQIITEQQEFPLTFSPNMELLLPFDEKLDKDKAIVIAQTQNPKDECQLVMQIEASGSDKTQLAKNDLFEVYTELSDLMDDLSGFVLSTVFGFLMPDIVGITLIFDEPVTLLSKNESVMNCSDFKCKVVINDDWEDDMQTIRFSSAPSKIVPFIEK</sequence>
<dbReference type="OrthoDB" id="6402179at2"/>
<dbReference type="Pfam" id="PF11205">
    <property type="entry name" value="DUF2987"/>
    <property type="match status" value="1"/>
</dbReference>
<dbReference type="Proteomes" id="UP000198862">
    <property type="component" value="Unassembled WGS sequence"/>
</dbReference>
<keyword evidence="3" id="KW-1185">Reference proteome</keyword>
<dbReference type="EMBL" id="FOLO01000027">
    <property type="protein sequence ID" value="SFD01102.1"/>
    <property type="molecule type" value="Genomic_DNA"/>
</dbReference>
<name>A0A1I1NUV9_9GAMM</name>
<feature type="chain" id="PRO_5011532089" description="DUF2987 domain-containing protein" evidence="1">
    <location>
        <begin position="24"/>
        <end position="222"/>
    </location>
</feature>
<dbReference type="STRING" id="1123010.SAMN02745724_03193"/>
<accession>A0A1I1NUV9</accession>
<evidence type="ECO:0000313" key="3">
    <source>
        <dbReference type="Proteomes" id="UP000198862"/>
    </source>
</evidence>
<organism evidence="2 3">
    <name type="scientific">Pseudoalteromonas denitrificans DSM 6059</name>
    <dbReference type="NCBI Taxonomy" id="1123010"/>
    <lineage>
        <taxon>Bacteria</taxon>
        <taxon>Pseudomonadati</taxon>
        <taxon>Pseudomonadota</taxon>
        <taxon>Gammaproteobacteria</taxon>
        <taxon>Alteromonadales</taxon>
        <taxon>Pseudoalteromonadaceae</taxon>
        <taxon>Pseudoalteromonas</taxon>
    </lineage>
</organism>
<dbReference type="AlphaFoldDB" id="A0A1I1NUV9"/>
<evidence type="ECO:0008006" key="4">
    <source>
        <dbReference type="Google" id="ProtNLM"/>
    </source>
</evidence>
<evidence type="ECO:0000313" key="2">
    <source>
        <dbReference type="EMBL" id="SFD01102.1"/>
    </source>
</evidence>
<feature type="signal peptide" evidence="1">
    <location>
        <begin position="1"/>
        <end position="23"/>
    </location>
</feature>
<keyword evidence="1" id="KW-0732">Signal</keyword>
<evidence type="ECO:0000256" key="1">
    <source>
        <dbReference type="SAM" id="SignalP"/>
    </source>
</evidence>
<reference evidence="2 3" key="1">
    <citation type="submission" date="2016-10" db="EMBL/GenBank/DDBJ databases">
        <authorList>
            <person name="de Groot N.N."/>
        </authorList>
    </citation>
    <scope>NUCLEOTIDE SEQUENCE [LARGE SCALE GENOMIC DNA]</scope>
    <source>
        <strain evidence="2 3">DSM 6059</strain>
    </source>
</reference>
<dbReference type="RefSeq" id="WP_091986427.1">
    <property type="nucleotide sequence ID" value="NZ_FOLO01000027.1"/>
</dbReference>
<proteinExistence type="predicted"/>